<proteinExistence type="predicted"/>
<name>A0A9P4G8M1_9PLEO</name>
<dbReference type="Proteomes" id="UP000800039">
    <property type="component" value="Unassembled WGS sequence"/>
</dbReference>
<protein>
    <submittedName>
        <fullName evidence="1">Uncharacterized protein</fullName>
    </submittedName>
</protein>
<dbReference type="OrthoDB" id="3783451at2759"/>
<gene>
    <name evidence="1" type="ORF">K460DRAFT_191775</name>
</gene>
<accession>A0A9P4G8M1</accession>
<dbReference type="EMBL" id="ML976619">
    <property type="protein sequence ID" value="KAF1840744.1"/>
    <property type="molecule type" value="Genomic_DNA"/>
</dbReference>
<sequence length="74" mass="8344">MEPSLPPVIPYEKTPGRLRNDLLNRLRWDIFGSLKHILVKENGIVTPFSGHHIASWSLADPPCNNLAVNIDTWA</sequence>
<dbReference type="GeneID" id="63844375"/>
<keyword evidence="2" id="KW-1185">Reference proteome</keyword>
<dbReference type="RefSeq" id="XP_040783307.1">
    <property type="nucleotide sequence ID" value="XM_040927123.1"/>
</dbReference>
<reference evidence="1" key="1">
    <citation type="submission" date="2020-01" db="EMBL/GenBank/DDBJ databases">
        <authorList>
            <consortium name="DOE Joint Genome Institute"/>
            <person name="Haridas S."/>
            <person name="Albert R."/>
            <person name="Binder M."/>
            <person name="Bloem J."/>
            <person name="Labutti K."/>
            <person name="Salamov A."/>
            <person name="Andreopoulos B."/>
            <person name="Baker S.E."/>
            <person name="Barry K."/>
            <person name="Bills G."/>
            <person name="Bluhm B.H."/>
            <person name="Cannon C."/>
            <person name="Castanera R."/>
            <person name="Culley D.E."/>
            <person name="Daum C."/>
            <person name="Ezra D."/>
            <person name="Gonzalez J.B."/>
            <person name="Henrissat B."/>
            <person name="Kuo A."/>
            <person name="Liang C."/>
            <person name="Lipzen A."/>
            <person name="Lutzoni F."/>
            <person name="Magnuson J."/>
            <person name="Mondo S."/>
            <person name="Nolan M."/>
            <person name="Ohm R."/>
            <person name="Pangilinan J."/>
            <person name="Park H.-J."/>
            <person name="Ramirez L."/>
            <person name="Alfaro M."/>
            <person name="Sun H."/>
            <person name="Tritt A."/>
            <person name="Yoshinaga Y."/>
            <person name="Zwiers L.-H."/>
            <person name="Turgeon B.G."/>
            <person name="Goodwin S.B."/>
            <person name="Spatafora J.W."/>
            <person name="Crous P.W."/>
            <person name="Grigoriev I.V."/>
        </authorList>
    </citation>
    <scope>NUCLEOTIDE SEQUENCE</scope>
    <source>
        <strain evidence="1">CBS 394.84</strain>
    </source>
</reference>
<comment type="caution">
    <text evidence="1">The sequence shown here is derived from an EMBL/GenBank/DDBJ whole genome shotgun (WGS) entry which is preliminary data.</text>
</comment>
<evidence type="ECO:0000313" key="2">
    <source>
        <dbReference type="Proteomes" id="UP000800039"/>
    </source>
</evidence>
<evidence type="ECO:0000313" key="1">
    <source>
        <dbReference type="EMBL" id="KAF1840744.1"/>
    </source>
</evidence>
<organism evidence="1 2">
    <name type="scientific">Cucurbitaria berberidis CBS 394.84</name>
    <dbReference type="NCBI Taxonomy" id="1168544"/>
    <lineage>
        <taxon>Eukaryota</taxon>
        <taxon>Fungi</taxon>
        <taxon>Dikarya</taxon>
        <taxon>Ascomycota</taxon>
        <taxon>Pezizomycotina</taxon>
        <taxon>Dothideomycetes</taxon>
        <taxon>Pleosporomycetidae</taxon>
        <taxon>Pleosporales</taxon>
        <taxon>Pleosporineae</taxon>
        <taxon>Cucurbitariaceae</taxon>
        <taxon>Cucurbitaria</taxon>
    </lineage>
</organism>
<dbReference type="AlphaFoldDB" id="A0A9P4G8M1"/>